<feature type="compositionally biased region" description="Polar residues" evidence="1">
    <location>
        <begin position="154"/>
        <end position="179"/>
    </location>
</feature>
<sequence>MFDPPALRVPFPLPHRIYILPLAIHFFFFCSIAVSSLAPTIRFPLKAPQSHSQSHFRFSPSLQLPPSASPFSRTLRLTVNFASPRGGCEQHIEVLSLHGKPRFGIHARRNYAKSTYLHGSSHIGRVINPQSHPLFPTPPPHAANTIKAPKSRHSGTLTSSRSPRFNQSPSSSCTPPSRNDLSKFRSLITRYLINHPIPPASRCPHKDDRAANLVSRRIQKPLI</sequence>
<keyword evidence="2" id="KW-1133">Transmembrane helix</keyword>
<keyword evidence="2" id="KW-0812">Transmembrane</keyword>
<keyword evidence="2" id="KW-0472">Membrane</keyword>
<gene>
    <name evidence="3" type="ORF">KC01_LOCUS26253</name>
</gene>
<evidence type="ECO:0000256" key="2">
    <source>
        <dbReference type="SAM" id="Phobius"/>
    </source>
</evidence>
<organism evidence="3 4">
    <name type="scientific">Knipowitschia caucasica</name>
    <name type="common">Caucasian dwarf goby</name>
    <name type="synonym">Pomatoschistus caucasicus</name>
    <dbReference type="NCBI Taxonomy" id="637954"/>
    <lineage>
        <taxon>Eukaryota</taxon>
        <taxon>Metazoa</taxon>
        <taxon>Chordata</taxon>
        <taxon>Craniata</taxon>
        <taxon>Vertebrata</taxon>
        <taxon>Euteleostomi</taxon>
        <taxon>Actinopterygii</taxon>
        <taxon>Neopterygii</taxon>
        <taxon>Teleostei</taxon>
        <taxon>Neoteleostei</taxon>
        <taxon>Acanthomorphata</taxon>
        <taxon>Gobiaria</taxon>
        <taxon>Gobiiformes</taxon>
        <taxon>Gobioidei</taxon>
        <taxon>Gobiidae</taxon>
        <taxon>Gobiinae</taxon>
        <taxon>Knipowitschia</taxon>
    </lineage>
</organism>
<feature type="region of interest" description="Disordered" evidence="1">
    <location>
        <begin position="128"/>
        <end position="179"/>
    </location>
</feature>
<dbReference type="EMBL" id="OZ035844">
    <property type="protein sequence ID" value="CAL1597768.1"/>
    <property type="molecule type" value="Genomic_DNA"/>
</dbReference>
<feature type="transmembrane region" description="Helical" evidence="2">
    <location>
        <begin position="17"/>
        <end position="38"/>
    </location>
</feature>
<proteinExistence type="predicted"/>
<accession>A0AAV2LB07</accession>
<name>A0AAV2LB07_KNICA</name>
<evidence type="ECO:0000313" key="3">
    <source>
        <dbReference type="EMBL" id="CAL1597768.1"/>
    </source>
</evidence>
<keyword evidence="4" id="KW-1185">Reference proteome</keyword>
<evidence type="ECO:0000313" key="4">
    <source>
        <dbReference type="Proteomes" id="UP001497482"/>
    </source>
</evidence>
<evidence type="ECO:0000256" key="1">
    <source>
        <dbReference type="SAM" id="MobiDB-lite"/>
    </source>
</evidence>
<dbReference type="Proteomes" id="UP001497482">
    <property type="component" value="Chromosome 22"/>
</dbReference>
<protein>
    <submittedName>
        <fullName evidence="3">Uncharacterized protein</fullName>
    </submittedName>
</protein>
<reference evidence="3 4" key="1">
    <citation type="submission" date="2024-04" db="EMBL/GenBank/DDBJ databases">
        <authorList>
            <person name="Waldvogel A.-M."/>
            <person name="Schoenle A."/>
        </authorList>
    </citation>
    <scope>NUCLEOTIDE SEQUENCE [LARGE SCALE GENOMIC DNA]</scope>
</reference>
<dbReference type="AlphaFoldDB" id="A0AAV2LB07"/>